<dbReference type="EMBL" id="FQUM01000006">
    <property type="protein sequence ID" value="SHF51914.1"/>
    <property type="molecule type" value="Genomic_DNA"/>
</dbReference>
<keyword evidence="3" id="KW-1185">Reference proteome</keyword>
<gene>
    <name evidence="2" type="ORF">SAMN05444274_10634</name>
</gene>
<feature type="signal peptide" evidence="1">
    <location>
        <begin position="1"/>
        <end position="18"/>
    </location>
</feature>
<evidence type="ECO:0000256" key="1">
    <source>
        <dbReference type="SAM" id="SignalP"/>
    </source>
</evidence>
<evidence type="ECO:0008006" key="4">
    <source>
        <dbReference type="Google" id="ProtNLM"/>
    </source>
</evidence>
<dbReference type="Proteomes" id="UP000184164">
    <property type="component" value="Unassembled WGS sequence"/>
</dbReference>
<protein>
    <recommendedName>
        <fullName evidence="4">Outer membrane protein beta-barrel family protein</fullName>
    </recommendedName>
</protein>
<dbReference type="AlphaFoldDB" id="A0A1M5CAX3"/>
<name>A0A1M5CAX3_9BACT</name>
<reference evidence="2 3" key="1">
    <citation type="submission" date="2016-11" db="EMBL/GenBank/DDBJ databases">
        <authorList>
            <person name="Jaros S."/>
            <person name="Januszkiewicz K."/>
            <person name="Wedrychowicz H."/>
        </authorList>
    </citation>
    <scope>NUCLEOTIDE SEQUENCE [LARGE SCALE GENOMIC DNA]</scope>
    <source>
        <strain evidence="2 3">DSM 26910</strain>
    </source>
</reference>
<keyword evidence="1" id="KW-0732">Signal</keyword>
<accession>A0A1M5CAX3</accession>
<evidence type="ECO:0000313" key="3">
    <source>
        <dbReference type="Proteomes" id="UP000184164"/>
    </source>
</evidence>
<sequence length="91" mass="10295">MKYLLFTLFLFIVIAINAQTELSSSFNSTHSGRNVTFAFSKTYNARHELGGGIRFNINKPEMSDDQNKVYMNISKGLKDSTTTMFSETGRI</sequence>
<dbReference type="STRING" id="1484053.SAMN05444274_10634"/>
<feature type="chain" id="PRO_5012906186" description="Outer membrane protein beta-barrel family protein" evidence="1">
    <location>
        <begin position="19"/>
        <end position="91"/>
    </location>
</feature>
<proteinExistence type="predicted"/>
<dbReference type="RefSeq" id="WP_073002319.1">
    <property type="nucleotide sequence ID" value="NZ_FQUM01000006.1"/>
</dbReference>
<evidence type="ECO:0000313" key="2">
    <source>
        <dbReference type="EMBL" id="SHF51914.1"/>
    </source>
</evidence>
<organism evidence="2 3">
    <name type="scientific">Mariniphaga anaerophila</name>
    <dbReference type="NCBI Taxonomy" id="1484053"/>
    <lineage>
        <taxon>Bacteria</taxon>
        <taxon>Pseudomonadati</taxon>
        <taxon>Bacteroidota</taxon>
        <taxon>Bacteroidia</taxon>
        <taxon>Marinilabiliales</taxon>
        <taxon>Prolixibacteraceae</taxon>
        <taxon>Mariniphaga</taxon>
    </lineage>
</organism>